<reference evidence="1" key="1">
    <citation type="journal article" date="2014" name="Int. J. Syst. Evol. Microbiol.">
        <title>Complete genome sequence of Corynebacterium casei LMG S-19264T (=DSM 44701T), isolated from a smear-ripened cheese.</title>
        <authorList>
            <consortium name="US DOE Joint Genome Institute (JGI-PGF)"/>
            <person name="Walter F."/>
            <person name="Albersmeier A."/>
            <person name="Kalinowski J."/>
            <person name="Ruckert C."/>
        </authorList>
    </citation>
    <scope>NUCLEOTIDE SEQUENCE</scope>
    <source>
        <strain evidence="1">CGMCC 1.15343</strain>
    </source>
</reference>
<dbReference type="Proteomes" id="UP000651668">
    <property type="component" value="Unassembled WGS sequence"/>
</dbReference>
<protein>
    <submittedName>
        <fullName evidence="1">Uncharacterized protein</fullName>
    </submittedName>
</protein>
<dbReference type="Pfam" id="PF19781">
    <property type="entry name" value="DUF6266"/>
    <property type="match status" value="1"/>
</dbReference>
<reference evidence="1" key="2">
    <citation type="submission" date="2020-09" db="EMBL/GenBank/DDBJ databases">
        <authorList>
            <person name="Sun Q."/>
            <person name="Zhou Y."/>
        </authorList>
    </citation>
    <scope>NUCLEOTIDE SEQUENCE</scope>
    <source>
        <strain evidence="1">CGMCC 1.15343</strain>
    </source>
</reference>
<evidence type="ECO:0000313" key="2">
    <source>
        <dbReference type="Proteomes" id="UP000651668"/>
    </source>
</evidence>
<dbReference type="RefSeq" id="WP_188625165.1">
    <property type="nucleotide sequence ID" value="NZ_BMIL01000001.1"/>
</dbReference>
<dbReference type="AlphaFoldDB" id="A0A916X9K5"/>
<comment type="caution">
    <text evidence="1">The sequence shown here is derived from an EMBL/GenBank/DDBJ whole genome shotgun (WGS) entry which is preliminary data.</text>
</comment>
<accession>A0A916X9K5</accession>
<organism evidence="1 2">
    <name type="scientific">Pedobacter quisquiliarum</name>
    <dbReference type="NCBI Taxonomy" id="1834438"/>
    <lineage>
        <taxon>Bacteria</taxon>
        <taxon>Pseudomonadati</taxon>
        <taxon>Bacteroidota</taxon>
        <taxon>Sphingobacteriia</taxon>
        <taxon>Sphingobacteriales</taxon>
        <taxon>Sphingobacteriaceae</taxon>
        <taxon>Pedobacter</taxon>
    </lineage>
</organism>
<gene>
    <name evidence="1" type="ORF">GCM10011387_04170</name>
</gene>
<evidence type="ECO:0000313" key="1">
    <source>
        <dbReference type="EMBL" id="GGC53776.1"/>
    </source>
</evidence>
<sequence length="208" mass="22284">MARYKDGVTGAFSGKIGPVVGSSWNGVPYMKSKGNARTSVAGGAELANQEKFSAAHAWLKPLLPLLRIGFHGYSKTAYGFNAAKSYTLKHAMEQGQVRPELVKISAGDLISAPDLTVSTTAGLGLRFNWSSVYLAGTDGKDQLMALAYHPEDATAVYVLHGAFRDTGEQLLSLPPELTRKTIHIYAAFVAADRSRQSESTYFGPITVG</sequence>
<keyword evidence="2" id="KW-1185">Reference proteome</keyword>
<dbReference type="InterPro" id="IPR046233">
    <property type="entry name" value="DUF6266"/>
</dbReference>
<dbReference type="EMBL" id="BMIL01000001">
    <property type="protein sequence ID" value="GGC53776.1"/>
    <property type="molecule type" value="Genomic_DNA"/>
</dbReference>
<proteinExistence type="predicted"/>
<name>A0A916X9K5_9SPHI</name>